<dbReference type="AlphaFoldDB" id="A0A4P9ZQL4"/>
<evidence type="ECO:0000313" key="2">
    <source>
        <dbReference type="Proteomes" id="UP000268162"/>
    </source>
</evidence>
<accession>A0A4P9ZQL4</accession>
<evidence type="ECO:0000313" key="1">
    <source>
        <dbReference type="EMBL" id="RKP35595.1"/>
    </source>
</evidence>
<sequence length="456" mass="52582">MFSSFSTHSFGPDGQPHPIYSPGLELLKVILNPANHLLGYQFIRYLHQEDQFHLAAVCRTLRPFVTSAYLIQLKFQGRGYLSDNLTQFIRRYHPRVYSLKLTNVGQAGVPSPNQLRLLFKQLSHLHTIEFNLPDLDSWSVFLNCLTSLAQPPRKFVVCSYLGFSTVRRSVQLDREQFSLEALHPLWHQLQDLALEIQTMDDGVIIQQLREIPTPRHLQPHIDSPGGLFHNIGQYRDPQYTDMLAILRWNCRLPYSHHLPYPQQLVSFSLCISQRLSQLGALRHITEDKYPYLADLTIHFESNPSPSPDEQKTLHQFFRRPWARLTTLHIAGNIRVPNLGLIIPQGFPNLRALTLIGPVDLAATTAQILSGYTKLQSLTVYDEGVRFMRQLVDLDFYSSTLPLVGLAIRLTKLRDLSTIFSRLPNLQEVHVHWSLRDDLPQIRNKYPRIVIRLLPRC</sequence>
<name>A0A4P9ZQL4_9FUNG</name>
<dbReference type="Gene3D" id="3.80.10.10">
    <property type="entry name" value="Ribonuclease Inhibitor"/>
    <property type="match status" value="1"/>
</dbReference>
<organism evidence="1 2">
    <name type="scientific">Dimargaris cristalligena</name>
    <dbReference type="NCBI Taxonomy" id="215637"/>
    <lineage>
        <taxon>Eukaryota</taxon>
        <taxon>Fungi</taxon>
        <taxon>Fungi incertae sedis</taxon>
        <taxon>Zoopagomycota</taxon>
        <taxon>Kickxellomycotina</taxon>
        <taxon>Dimargaritomycetes</taxon>
        <taxon>Dimargaritales</taxon>
        <taxon>Dimargaritaceae</taxon>
        <taxon>Dimargaris</taxon>
    </lineage>
</organism>
<proteinExistence type="predicted"/>
<keyword evidence="2" id="KW-1185">Reference proteome</keyword>
<dbReference type="InterPro" id="IPR032675">
    <property type="entry name" value="LRR_dom_sf"/>
</dbReference>
<gene>
    <name evidence="1" type="ORF">BJ085DRAFT_28266</name>
</gene>
<evidence type="ECO:0008006" key="3">
    <source>
        <dbReference type="Google" id="ProtNLM"/>
    </source>
</evidence>
<dbReference type="EMBL" id="ML002831">
    <property type="protein sequence ID" value="RKP35595.1"/>
    <property type="molecule type" value="Genomic_DNA"/>
</dbReference>
<dbReference type="Proteomes" id="UP000268162">
    <property type="component" value="Unassembled WGS sequence"/>
</dbReference>
<reference evidence="2" key="1">
    <citation type="journal article" date="2018" name="Nat. Microbiol.">
        <title>Leveraging single-cell genomics to expand the fungal tree of life.</title>
        <authorList>
            <person name="Ahrendt S.R."/>
            <person name="Quandt C.A."/>
            <person name="Ciobanu D."/>
            <person name="Clum A."/>
            <person name="Salamov A."/>
            <person name="Andreopoulos B."/>
            <person name="Cheng J.F."/>
            <person name="Woyke T."/>
            <person name="Pelin A."/>
            <person name="Henrissat B."/>
            <person name="Reynolds N.K."/>
            <person name="Benny G.L."/>
            <person name="Smith M.E."/>
            <person name="James T.Y."/>
            <person name="Grigoriev I.V."/>
        </authorList>
    </citation>
    <scope>NUCLEOTIDE SEQUENCE [LARGE SCALE GENOMIC DNA]</scope>
    <source>
        <strain evidence="2">RSA 468</strain>
    </source>
</reference>
<protein>
    <recommendedName>
        <fullName evidence="3">F-box domain-containing protein</fullName>
    </recommendedName>
</protein>
<dbReference type="SUPFAM" id="SSF52047">
    <property type="entry name" value="RNI-like"/>
    <property type="match status" value="1"/>
</dbReference>